<reference evidence="1 2" key="1">
    <citation type="submission" date="2023-09" db="EMBL/GenBank/DDBJ databases">
        <authorList>
            <person name="Wang M."/>
        </authorList>
    </citation>
    <scope>NUCLEOTIDE SEQUENCE [LARGE SCALE GENOMIC DNA]</scope>
    <source>
        <strain evidence="1">GT-2023</strain>
        <tissue evidence="1">Liver</tissue>
    </source>
</reference>
<name>A0ABR3NCG8_9TELE</name>
<sequence>MTPRLILTDRSTCGQAPPHLIYLRSTPNKSFALSSREGLKASSLSTSSFPRISLNCSTSGPSLDSATEREISGLVRVERHH</sequence>
<dbReference type="Proteomes" id="UP001558613">
    <property type="component" value="Unassembled WGS sequence"/>
</dbReference>
<evidence type="ECO:0000313" key="2">
    <source>
        <dbReference type="Proteomes" id="UP001558613"/>
    </source>
</evidence>
<comment type="caution">
    <text evidence="1">The sequence shown here is derived from an EMBL/GenBank/DDBJ whole genome shotgun (WGS) entry which is preliminary data.</text>
</comment>
<accession>A0ABR3NCG8</accession>
<dbReference type="EMBL" id="JAYMGO010000005">
    <property type="protein sequence ID" value="KAL1274416.1"/>
    <property type="molecule type" value="Genomic_DNA"/>
</dbReference>
<proteinExistence type="predicted"/>
<evidence type="ECO:0000313" key="1">
    <source>
        <dbReference type="EMBL" id="KAL1274416.1"/>
    </source>
</evidence>
<organism evidence="1 2">
    <name type="scientific">Cirrhinus molitorella</name>
    <name type="common">mud carp</name>
    <dbReference type="NCBI Taxonomy" id="172907"/>
    <lineage>
        <taxon>Eukaryota</taxon>
        <taxon>Metazoa</taxon>
        <taxon>Chordata</taxon>
        <taxon>Craniata</taxon>
        <taxon>Vertebrata</taxon>
        <taxon>Euteleostomi</taxon>
        <taxon>Actinopterygii</taxon>
        <taxon>Neopterygii</taxon>
        <taxon>Teleostei</taxon>
        <taxon>Ostariophysi</taxon>
        <taxon>Cypriniformes</taxon>
        <taxon>Cyprinidae</taxon>
        <taxon>Labeoninae</taxon>
        <taxon>Labeonini</taxon>
        <taxon>Cirrhinus</taxon>
    </lineage>
</organism>
<keyword evidence="2" id="KW-1185">Reference proteome</keyword>
<gene>
    <name evidence="1" type="ORF">QQF64_027230</name>
</gene>
<protein>
    <submittedName>
        <fullName evidence="1">Uncharacterized protein</fullName>
    </submittedName>
</protein>